<evidence type="ECO:0000313" key="10">
    <source>
        <dbReference type="Proteomes" id="UP000182977"/>
    </source>
</evidence>
<keyword evidence="10" id="KW-1185">Reference proteome</keyword>
<dbReference type="Pfam" id="PF19300">
    <property type="entry name" value="BPD_transp_1_N"/>
    <property type="match status" value="1"/>
</dbReference>
<dbReference type="PANTHER" id="PTHR43163">
    <property type="entry name" value="DIPEPTIDE TRANSPORT SYSTEM PERMEASE PROTEIN DPPB-RELATED"/>
    <property type="match status" value="1"/>
</dbReference>
<evidence type="ECO:0000256" key="1">
    <source>
        <dbReference type="ARBA" id="ARBA00004651"/>
    </source>
</evidence>
<evidence type="ECO:0000256" key="5">
    <source>
        <dbReference type="ARBA" id="ARBA00022989"/>
    </source>
</evidence>
<evidence type="ECO:0000256" key="4">
    <source>
        <dbReference type="ARBA" id="ARBA00022692"/>
    </source>
</evidence>
<protein>
    <submittedName>
        <fullName evidence="9">Peptide/nickel transport system permease protein</fullName>
    </submittedName>
</protein>
<dbReference type="Gene3D" id="1.10.3720.10">
    <property type="entry name" value="MetI-like"/>
    <property type="match status" value="1"/>
</dbReference>
<keyword evidence="2 7" id="KW-0813">Transport</keyword>
<keyword evidence="5 7" id="KW-1133">Transmembrane helix</keyword>
<comment type="similarity">
    <text evidence="7">Belongs to the binding-protein-dependent transport system permease family.</text>
</comment>
<dbReference type="InterPro" id="IPR000515">
    <property type="entry name" value="MetI-like"/>
</dbReference>
<feature type="transmembrane region" description="Helical" evidence="7">
    <location>
        <begin position="173"/>
        <end position="192"/>
    </location>
</feature>
<dbReference type="InterPro" id="IPR035906">
    <property type="entry name" value="MetI-like_sf"/>
</dbReference>
<dbReference type="GO" id="GO:0005886">
    <property type="term" value="C:plasma membrane"/>
    <property type="evidence" value="ECO:0007669"/>
    <property type="project" value="UniProtKB-SubCell"/>
</dbReference>
<evidence type="ECO:0000259" key="8">
    <source>
        <dbReference type="PROSITE" id="PS50928"/>
    </source>
</evidence>
<keyword evidence="6 7" id="KW-0472">Membrane</keyword>
<accession>A0A1H2LFD4</accession>
<dbReference type="PROSITE" id="PS50928">
    <property type="entry name" value="ABC_TM1"/>
    <property type="match status" value="1"/>
</dbReference>
<feature type="transmembrane region" description="Helical" evidence="7">
    <location>
        <begin position="273"/>
        <end position="292"/>
    </location>
</feature>
<dbReference type="GO" id="GO:0071916">
    <property type="term" value="F:dipeptide transmembrane transporter activity"/>
    <property type="evidence" value="ECO:0007669"/>
    <property type="project" value="TreeGrafter"/>
</dbReference>
<dbReference type="SUPFAM" id="SSF161098">
    <property type="entry name" value="MetI-like"/>
    <property type="match status" value="1"/>
</dbReference>
<evidence type="ECO:0000256" key="7">
    <source>
        <dbReference type="RuleBase" id="RU363032"/>
    </source>
</evidence>
<feature type="transmembrane region" description="Helical" evidence="7">
    <location>
        <begin position="143"/>
        <end position="161"/>
    </location>
</feature>
<name>A0A1H2LFD4_9ACTN</name>
<feature type="transmembrane region" description="Helical" evidence="7">
    <location>
        <begin position="101"/>
        <end position="122"/>
    </location>
</feature>
<evidence type="ECO:0000313" key="9">
    <source>
        <dbReference type="EMBL" id="SDU79116.1"/>
    </source>
</evidence>
<sequence>MVVRMIVARVGQAVLSLLCVALLIFVLVRLTGDPVNFLLTSEASQDDIDRVRAELGLDRPVWVQFLTFLENLAQGNLGVSHRLDASVTEVVGLRLPATLSVAGLGLLLVLVIGVPLGVYSAVHRGGRLDAVARGIAALGQATPAFWLALMLILVFSVNLGVLPPGGQDGPRSLILPAVAVAFEPLARLIRLLRSSMIEELQSPHIRFLHIKGLPERKVLWVHALRNAGLTSLTYLGILSVSLIMGSVLVETVFSLPGVGRLLVESIYYRDFNVVQGIVMLMSAGYIVVNLLIDLAQLVLDPKLRTAVPA</sequence>
<reference evidence="10" key="1">
    <citation type="submission" date="2016-10" db="EMBL/GenBank/DDBJ databases">
        <authorList>
            <person name="Varghese N."/>
            <person name="Submissions S."/>
        </authorList>
    </citation>
    <scope>NUCLEOTIDE SEQUENCE [LARGE SCALE GENOMIC DNA]</scope>
    <source>
        <strain evidence="10">DSM 45079</strain>
    </source>
</reference>
<gene>
    <name evidence="9" type="ORF">SAMN04488563_5931</name>
</gene>
<dbReference type="Proteomes" id="UP000182977">
    <property type="component" value="Chromosome I"/>
</dbReference>
<dbReference type="AlphaFoldDB" id="A0A1H2LFD4"/>
<proteinExistence type="inferred from homology"/>
<dbReference type="CDD" id="cd06261">
    <property type="entry name" value="TM_PBP2"/>
    <property type="match status" value="1"/>
</dbReference>
<comment type="subcellular location">
    <subcellularLocation>
        <location evidence="1 7">Cell membrane</location>
        <topology evidence="1 7">Multi-pass membrane protein</topology>
    </subcellularLocation>
</comment>
<evidence type="ECO:0000256" key="2">
    <source>
        <dbReference type="ARBA" id="ARBA00022448"/>
    </source>
</evidence>
<evidence type="ECO:0000256" key="6">
    <source>
        <dbReference type="ARBA" id="ARBA00023136"/>
    </source>
</evidence>
<feature type="transmembrane region" description="Helical" evidence="7">
    <location>
        <begin position="232"/>
        <end position="253"/>
    </location>
</feature>
<dbReference type="EMBL" id="LT629791">
    <property type="protein sequence ID" value="SDU79116.1"/>
    <property type="molecule type" value="Genomic_DNA"/>
</dbReference>
<dbReference type="InterPro" id="IPR045621">
    <property type="entry name" value="BPD_transp_1_N"/>
</dbReference>
<keyword evidence="4 7" id="KW-0812">Transmembrane</keyword>
<dbReference type="PANTHER" id="PTHR43163:SF6">
    <property type="entry name" value="DIPEPTIDE TRANSPORT SYSTEM PERMEASE PROTEIN DPPB-RELATED"/>
    <property type="match status" value="1"/>
</dbReference>
<organism evidence="9 10">
    <name type="scientific">Jiangella alkaliphila</name>
    <dbReference type="NCBI Taxonomy" id="419479"/>
    <lineage>
        <taxon>Bacteria</taxon>
        <taxon>Bacillati</taxon>
        <taxon>Actinomycetota</taxon>
        <taxon>Actinomycetes</taxon>
        <taxon>Jiangellales</taxon>
        <taxon>Jiangellaceae</taxon>
        <taxon>Jiangella</taxon>
    </lineage>
</organism>
<dbReference type="Pfam" id="PF00528">
    <property type="entry name" value="BPD_transp_1"/>
    <property type="match status" value="1"/>
</dbReference>
<dbReference type="STRING" id="419479.SAMN04488563_5931"/>
<evidence type="ECO:0000256" key="3">
    <source>
        <dbReference type="ARBA" id="ARBA00022475"/>
    </source>
</evidence>
<keyword evidence="3" id="KW-1003">Cell membrane</keyword>
<feature type="domain" description="ABC transmembrane type-1" evidence="8">
    <location>
        <begin position="95"/>
        <end position="292"/>
    </location>
</feature>